<evidence type="ECO:0000313" key="1">
    <source>
        <dbReference type="EMBL" id="ADM09110.1"/>
    </source>
</evidence>
<name>E0TFU5_PARBH</name>
<dbReference type="KEGG" id="pbr:PB2503_05177"/>
<gene>
    <name evidence="1" type="ordered locus">PB2503_05177</name>
</gene>
<dbReference type="HOGENOM" id="CLU_541679_0_0_5"/>
<proteinExistence type="predicted"/>
<dbReference type="Gene3D" id="2.60.120.180">
    <property type="match status" value="1"/>
</dbReference>
<dbReference type="GO" id="GO:0004553">
    <property type="term" value="F:hydrolase activity, hydrolyzing O-glycosyl compounds"/>
    <property type="evidence" value="ECO:0007669"/>
    <property type="project" value="InterPro"/>
</dbReference>
<organism evidence="1 2">
    <name type="scientific">Parvularcula bermudensis (strain ATCC BAA-594 / HTCC2503 / KCTC 12087)</name>
    <dbReference type="NCBI Taxonomy" id="314260"/>
    <lineage>
        <taxon>Bacteria</taxon>
        <taxon>Pseudomonadati</taxon>
        <taxon>Pseudomonadota</taxon>
        <taxon>Alphaproteobacteria</taxon>
        <taxon>Parvularculales</taxon>
        <taxon>Parvularculaceae</taxon>
        <taxon>Parvularcula</taxon>
    </lineage>
</organism>
<accession>E0TFU5</accession>
<dbReference type="Proteomes" id="UP000001302">
    <property type="component" value="Chromosome"/>
</dbReference>
<sequence length="503" mass="55195">MIEWLEGSVYLLWRKQKIIEDASGAAIGTTAGNASAPGGYQLALPYSVGDEFELTFEYRVSDRAGFLKAWIDGQLVVDDDTGQFGYGLERETYLQAGVYAKEDGVTPITNFVHFPVEFSSRTADPSVYDSDAAPFRYDANHGSYMSAWNSDPQTDDFSLAASFYPDNFLTGPVTIDAVWSSSSSVEIIGYAQAFVFGNYPTDLGSTLPAVPVSRLKSCQVSIDWDLAEEAPVSNLVVLLEAFLTQTADATSTKVYEAAVWAALDTDGIYYHNNIATDAIGTFTDNLLDWVVRSARNKGFGGTIDYTIAIPDDGNPRKSLNFDFAAYLQWLVTQGELTGSEFFHGISFGPEFRKQLDLPQFVRGAASVEVDFDTGLISNGYFVRSLANVWAQGSERFYLHDGYCQVKGAPALAPLAQDPAFFTAPIGPGTIEVDWEILRNADPADTIRIKFRDEDGDHVGTTRSTVGQYTETIVLDKVATKFDVQAMTDDQDIDFIITDVRQVA</sequence>
<dbReference type="AlphaFoldDB" id="E0TFU5"/>
<protein>
    <submittedName>
        <fullName evidence="1">Uncharacterized protein</fullName>
    </submittedName>
</protein>
<dbReference type="InterPro" id="IPR013319">
    <property type="entry name" value="GH11/12"/>
</dbReference>
<evidence type="ECO:0000313" key="2">
    <source>
        <dbReference type="Proteomes" id="UP000001302"/>
    </source>
</evidence>
<dbReference type="EMBL" id="CP002156">
    <property type="protein sequence ID" value="ADM09110.1"/>
    <property type="molecule type" value="Genomic_DNA"/>
</dbReference>
<reference evidence="2" key="1">
    <citation type="submission" date="2010-08" db="EMBL/GenBank/DDBJ databases">
        <title>Genome sequence of Parvularcula bermudensis HTCC2503.</title>
        <authorList>
            <person name="Kang D.-M."/>
            <person name="Oh H.-M."/>
            <person name="Cho J.-C."/>
        </authorList>
    </citation>
    <scope>NUCLEOTIDE SEQUENCE [LARGE SCALE GENOMIC DNA]</scope>
    <source>
        <strain evidence="2">ATCC BAA-594 / HTCC2503 / KCTC 12087</strain>
    </source>
</reference>
<keyword evidence="2" id="KW-1185">Reference proteome</keyword>
<reference evidence="1 2" key="2">
    <citation type="journal article" date="2011" name="J. Bacteriol.">
        <title>Complete genome sequence of strain HTCC2503T of Parvularcula bermudensis, the type species of the order "Parvularculales" in the class Alphaproteobacteria.</title>
        <authorList>
            <person name="Oh H.M."/>
            <person name="Kang I."/>
            <person name="Vergin K.L."/>
            <person name="Kang D."/>
            <person name="Rhee K.H."/>
            <person name="Giovannoni S.J."/>
            <person name="Cho J.C."/>
        </authorList>
    </citation>
    <scope>NUCLEOTIDE SEQUENCE [LARGE SCALE GENOMIC DNA]</scope>
    <source>
        <strain evidence="2">ATCC BAA-594 / HTCC2503 / KCTC 12087</strain>
    </source>
</reference>
<dbReference type="Gene3D" id="2.60.120.200">
    <property type="match status" value="1"/>
</dbReference>